<name>A0A5J4WKJ9_9EUKA</name>
<evidence type="ECO:0000256" key="1">
    <source>
        <dbReference type="SAM" id="MobiDB-lite"/>
    </source>
</evidence>
<dbReference type="EMBL" id="SNRW01001710">
    <property type="protein sequence ID" value="KAA6395343.1"/>
    <property type="molecule type" value="Genomic_DNA"/>
</dbReference>
<feature type="region of interest" description="Disordered" evidence="1">
    <location>
        <begin position="1"/>
        <end position="29"/>
    </location>
</feature>
<feature type="region of interest" description="Disordered" evidence="1">
    <location>
        <begin position="44"/>
        <end position="66"/>
    </location>
</feature>
<feature type="compositionally biased region" description="Pro residues" evidence="1">
    <location>
        <begin position="46"/>
        <end position="62"/>
    </location>
</feature>
<feature type="compositionally biased region" description="Basic and acidic residues" evidence="1">
    <location>
        <begin position="158"/>
        <end position="171"/>
    </location>
</feature>
<accession>A0A5J4WKJ9</accession>
<sequence length="171" mass="19300">MTQSQEDQFSICSDKNEETDINDYLPDDEDEDRFCKESMIMNKPIRQPPPQALPKNPLPAPFTPQQLIPNMQIPTAAPKTIQKTSSFYSNKQNQAKSQPVSDSIKQMMEQSVRSVAELNLSEIRIFQPNKHQRTASGSPPNQTTSSPSSLTNVQTLQKDVKEFIPKANHID</sequence>
<evidence type="ECO:0000313" key="3">
    <source>
        <dbReference type="Proteomes" id="UP000324800"/>
    </source>
</evidence>
<feature type="compositionally biased region" description="Polar residues" evidence="1">
    <location>
        <begin position="1"/>
        <end position="13"/>
    </location>
</feature>
<feature type="region of interest" description="Disordered" evidence="1">
    <location>
        <begin position="127"/>
        <end position="171"/>
    </location>
</feature>
<proteinExistence type="predicted"/>
<dbReference type="Proteomes" id="UP000324800">
    <property type="component" value="Unassembled WGS sequence"/>
</dbReference>
<evidence type="ECO:0000313" key="2">
    <source>
        <dbReference type="EMBL" id="KAA6395343.1"/>
    </source>
</evidence>
<dbReference type="AlphaFoldDB" id="A0A5J4WKJ9"/>
<feature type="compositionally biased region" description="Acidic residues" evidence="1">
    <location>
        <begin position="17"/>
        <end position="29"/>
    </location>
</feature>
<feature type="compositionally biased region" description="Low complexity" evidence="1">
    <location>
        <begin position="136"/>
        <end position="151"/>
    </location>
</feature>
<reference evidence="2 3" key="1">
    <citation type="submission" date="2019-03" db="EMBL/GenBank/DDBJ databases">
        <title>Single cell metagenomics reveals metabolic interactions within the superorganism composed of flagellate Streblomastix strix and complex community of Bacteroidetes bacteria on its surface.</title>
        <authorList>
            <person name="Treitli S.C."/>
            <person name="Kolisko M."/>
            <person name="Husnik F."/>
            <person name="Keeling P."/>
            <person name="Hampl V."/>
        </authorList>
    </citation>
    <scope>NUCLEOTIDE SEQUENCE [LARGE SCALE GENOMIC DNA]</scope>
    <source>
        <strain evidence="2">ST1C</strain>
    </source>
</reference>
<comment type="caution">
    <text evidence="2">The sequence shown here is derived from an EMBL/GenBank/DDBJ whole genome shotgun (WGS) entry which is preliminary data.</text>
</comment>
<organism evidence="2 3">
    <name type="scientific">Streblomastix strix</name>
    <dbReference type="NCBI Taxonomy" id="222440"/>
    <lineage>
        <taxon>Eukaryota</taxon>
        <taxon>Metamonada</taxon>
        <taxon>Preaxostyla</taxon>
        <taxon>Oxymonadida</taxon>
        <taxon>Streblomastigidae</taxon>
        <taxon>Streblomastix</taxon>
    </lineage>
</organism>
<gene>
    <name evidence="2" type="ORF">EZS28_009133</name>
</gene>
<protein>
    <submittedName>
        <fullName evidence="2">Uncharacterized protein</fullName>
    </submittedName>
</protein>